<reference evidence="7" key="1">
    <citation type="submission" date="2021-03" db="EMBL/GenBank/DDBJ databases">
        <title>Chromosome level genome of the anhydrobiotic midge Polypedilum vanderplanki.</title>
        <authorList>
            <person name="Yoshida Y."/>
            <person name="Kikawada T."/>
            <person name="Gusev O."/>
        </authorList>
    </citation>
    <scope>NUCLEOTIDE SEQUENCE</scope>
    <source>
        <strain evidence="7">NIAS01</strain>
        <tissue evidence="7">Whole body or cell culture</tissue>
    </source>
</reference>
<dbReference type="FunFam" id="2.40.10.10:FF:000068">
    <property type="entry name" value="transmembrane protease serine 2"/>
    <property type="match status" value="1"/>
</dbReference>
<evidence type="ECO:0000256" key="1">
    <source>
        <dbReference type="ARBA" id="ARBA00023157"/>
    </source>
</evidence>
<dbReference type="Gene3D" id="2.40.10.10">
    <property type="entry name" value="Trypsin-like serine proteases"/>
    <property type="match status" value="1"/>
</dbReference>
<evidence type="ECO:0000256" key="3">
    <source>
        <dbReference type="ARBA" id="ARBA00024195"/>
    </source>
</evidence>
<feature type="signal peptide" evidence="4">
    <location>
        <begin position="1"/>
        <end position="20"/>
    </location>
</feature>
<dbReference type="InterPro" id="IPR001254">
    <property type="entry name" value="Trypsin_dom"/>
</dbReference>
<dbReference type="OrthoDB" id="7215686at2759"/>
<dbReference type="GO" id="GO:0006508">
    <property type="term" value="P:proteolysis"/>
    <property type="evidence" value="ECO:0007669"/>
    <property type="project" value="InterPro"/>
</dbReference>
<dbReference type="InterPro" id="IPR043504">
    <property type="entry name" value="Peptidase_S1_PA_chymotrypsin"/>
</dbReference>
<dbReference type="InterPro" id="IPR001480">
    <property type="entry name" value="Bulb-type_lectin_dom"/>
</dbReference>
<dbReference type="CDD" id="cd00190">
    <property type="entry name" value="Tryp_SPc"/>
    <property type="match status" value="1"/>
</dbReference>
<evidence type="ECO:0000313" key="8">
    <source>
        <dbReference type="Proteomes" id="UP001107558"/>
    </source>
</evidence>
<gene>
    <name evidence="7" type="ORF">PVAND_015373</name>
</gene>
<comment type="similarity">
    <text evidence="3">Belongs to the peptidase S1 family. CLIP subfamily.</text>
</comment>
<dbReference type="SMART" id="SM00020">
    <property type="entry name" value="Tryp_SPc"/>
    <property type="match status" value="1"/>
</dbReference>
<comment type="caution">
    <text evidence="7">The sequence shown here is derived from an EMBL/GenBank/DDBJ whole genome shotgun (WGS) entry which is preliminary data.</text>
</comment>
<dbReference type="InterPro" id="IPR001314">
    <property type="entry name" value="Peptidase_S1A"/>
</dbReference>
<dbReference type="PROSITE" id="PS00134">
    <property type="entry name" value="TRYPSIN_HIS"/>
    <property type="match status" value="1"/>
</dbReference>
<organism evidence="7 8">
    <name type="scientific">Polypedilum vanderplanki</name>
    <name type="common">Sleeping chironomid midge</name>
    <dbReference type="NCBI Taxonomy" id="319348"/>
    <lineage>
        <taxon>Eukaryota</taxon>
        <taxon>Metazoa</taxon>
        <taxon>Ecdysozoa</taxon>
        <taxon>Arthropoda</taxon>
        <taxon>Hexapoda</taxon>
        <taxon>Insecta</taxon>
        <taxon>Pterygota</taxon>
        <taxon>Neoptera</taxon>
        <taxon>Endopterygota</taxon>
        <taxon>Diptera</taxon>
        <taxon>Nematocera</taxon>
        <taxon>Chironomoidea</taxon>
        <taxon>Chironomidae</taxon>
        <taxon>Chironominae</taxon>
        <taxon>Polypedilum</taxon>
        <taxon>Polypedilum</taxon>
    </lineage>
</organism>
<dbReference type="Gene3D" id="2.90.10.10">
    <property type="entry name" value="Bulb-type lectin domain"/>
    <property type="match status" value="2"/>
</dbReference>
<dbReference type="InterPro" id="IPR018114">
    <property type="entry name" value="TRYPSIN_HIS"/>
</dbReference>
<dbReference type="Proteomes" id="UP001107558">
    <property type="component" value="Chromosome 4"/>
</dbReference>
<name>A0A9J6BCU5_POLVA</name>
<keyword evidence="4" id="KW-0732">Signal</keyword>
<dbReference type="PROSITE" id="PS50240">
    <property type="entry name" value="TRYPSIN_DOM"/>
    <property type="match status" value="1"/>
</dbReference>
<evidence type="ECO:0008006" key="9">
    <source>
        <dbReference type="Google" id="ProtNLM"/>
    </source>
</evidence>
<dbReference type="InterPro" id="IPR036426">
    <property type="entry name" value="Bulb-type_lectin_dom_sf"/>
</dbReference>
<dbReference type="SMART" id="SM00108">
    <property type="entry name" value="B_lectin"/>
    <property type="match status" value="1"/>
</dbReference>
<evidence type="ECO:0000313" key="7">
    <source>
        <dbReference type="EMBL" id="KAG5667392.1"/>
    </source>
</evidence>
<dbReference type="AlphaFoldDB" id="A0A9J6BCU5"/>
<keyword evidence="8" id="KW-1185">Reference proteome</keyword>
<protein>
    <recommendedName>
        <fullName evidence="9">Serine protease</fullName>
    </recommendedName>
</protein>
<dbReference type="EMBL" id="JADBJN010000004">
    <property type="protein sequence ID" value="KAG5667392.1"/>
    <property type="molecule type" value="Genomic_DNA"/>
</dbReference>
<keyword evidence="1" id="KW-1015">Disulfide bond</keyword>
<dbReference type="PRINTS" id="PR00722">
    <property type="entry name" value="CHYMOTRYPSIN"/>
</dbReference>
<evidence type="ECO:0000259" key="6">
    <source>
        <dbReference type="PROSITE" id="PS50927"/>
    </source>
</evidence>
<sequence>MQFCLIFFTIIIFNLLQIKCVNVCGVQNIDIRFHSYNLIVQGYESVPGEWPWHVALYNYHGYNCGASLISEWNLLSAAHCFGESSEQLQLDDFYAILGRFDLRDTTETHWIKRQFSSITIHEDFKMNVRTKKSNGDIAVIKMSQKVEFTDRIRPICLPNSNSNVDGLLGTVVGYGNSGSNRLHEFTPQKGQIRTISYSRCLSKDPFYKIIVSERSFCGGETTIAPCHGDSGGGFFVKNSQTNQFTLYGIVSQGAKSKECSPNDYVVFVDVSKFINWILNAITTSGNIISRGKCLSANQQITSNNGCFVFIFQTDGNAVVYSITSATSKVPIWATGTHSKNPNADRICLQSNGDLVAYSGTKAYFASNTAGTSGRNVVMQDDGNLVMYGENNKVIWATNTVQQTLTCPFLSTTKTSGCANGGKLPYCCANGSTSPYCCENNSPSPHCCANGSMSPHCCANGSMNRDCS</sequence>
<dbReference type="PROSITE" id="PS50927">
    <property type="entry name" value="BULB_LECTIN"/>
    <property type="match status" value="1"/>
</dbReference>
<dbReference type="PANTHER" id="PTHR24256">
    <property type="entry name" value="TRYPTASE-RELATED"/>
    <property type="match status" value="1"/>
</dbReference>
<dbReference type="InterPro" id="IPR051487">
    <property type="entry name" value="Ser/Thr_Proteases_Immune/Dev"/>
</dbReference>
<feature type="domain" description="Bulb-type lectin" evidence="6">
    <location>
        <begin position="285"/>
        <end position="399"/>
    </location>
</feature>
<feature type="chain" id="PRO_5039911075" description="Serine protease" evidence="4">
    <location>
        <begin position="21"/>
        <end position="467"/>
    </location>
</feature>
<dbReference type="Pfam" id="PF00089">
    <property type="entry name" value="Trypsin"/>
    <property type="match status" value="1"/>
</dbReference>
<feature type="domain" description="Peptidase S1" evidence="5">
    <location>
        <begin position="39"/>
        <end position="282"/>
    </location>
</feature>
<dbReference type="SUPFAM" id="SSF51110">
    <property type="entry name" value="alpha-D-mannose-specific plant lectins"/>
    <property type="match status" value="2"/>
</dbReference>
<evidence type="ECO:0000256" key="4">
    <source>
        <dbReference type="SAM" id="SignalP"/>
    </source>
</evidence>
<dbReference type="InterPro" id="IPR009003">
    <property type="entry name" value="Peptidase_S1_PA"/>
</dbReference>
<dbReference type="GO" id="GO:0004252">
    <property type="term" value="F:serine-type endopeptidase activity"/>
    <property type="evidence" value="ECO:0007669"/>
    <property type="project" value="InterPro"/>
</dbReference>
<proteinExistence type="inferred from homology"/>
<dbReference type="SUPFAM" id="SSF50494">
    <property type="entry name" value="Trypsin-like serine proteases"/>
    <property type="match status" value="1"/>
</dbReference>
<accession>A0A9J6BCU5</accession>
<evidence type="ECO:0000259" key="5">
    <source>
        <dbReference type="PROSITE" id="PS50240"/>
    </source>
</evidence>
<evidence type="ECO:0000256" key="2">
    <source>
        <dbReference type="ARBA" id="ARBA00023180"/>
    </source>
</evidence>
<keyword evidence="2" id="KW-0325">Glycoprotein</keyword>